<dbReference type="Pfam" id="PF00873">
    <property type="entry name" value="ACR_tran"/>
    <property type="match status" value="1"/>
</dbReference>
<accession>A0A941CUM9</accession>
<dbReference type="SUPFAM" id="SSF82693">
    <property type="entry name" value="Multidrug efflux transporter AcrB pore domain, PN1, PN2, PC1 and PC2 subdomains"/>
    <property type="match status" value="3"/>
</dbReference>
<keyword evidence="1" id="KW-0812">Transmembrane</keyword>
<dbReference type="GO" id="GO:0042910">
    <property type="term" value="F:xenobiotic transmembrane transporter activity"/>
    <property type="evidence" value="ECO:0007669"/>
    <property type="project" value="TreeGrafter"/>
</dbReference>
<dbReference type="SUPFAM" id="SSF82866">
    <property type="entry name" value="Multidrug efflux transporter AcrB transmembrane domain"/>
    <property type="match status" value="2"/>
</dbReference>
<gene>
    <name evidence="2" type="ORF">KC820_08245</name>
</gene>
<feature type="transmembrane region" description="Helical" evidence="1">
    <location>
        <begin position="527"/>
        <end position="549"/>
    </location>
</feature>
<dbReference type="InterPro" id="IPR001036">
    <property type="entry name" value="Acrflvin-R"/>
</dbReference>
<dbReference type="SUPFAM" id="SSF82714">
    <property type="entry name" value="Multidrug efflux transporter AcrB TolC docking domain, DN and DC subdomains"/>
    <property type="match status" value="2"/>
</dbReference>
<evidence type="ECO:0000313" key="3">
    <source>
        <dbReference type="Proteomes" id="UP000675431"/>
    </source>
</evidence>
<feature type="transmembrane region" description="Helical" evidence="1">
    <location>
        <begin position="461"/>
        <end position="483"/>
    </location>
</feature>
<dbReference type="Gene3D" id="3.30.2090.10">
    <property type="entry name" value="Multidrug efflux transporter AcrB TolC docking domain, DN and DC subdomains"/>
    <property type="match status" value="2"/>
</dbReference>
<evidence type="ECO:0000313" key="2">
    <source>
        <dbReference type="EMBL" id="MBR7554142.1"/>
    </source>
</evidence>
<keyword evidence="1" id="KW-1133">Transmembrane helix</keyword>
<keyword evidence="1" id="KW-0472">Membrane</keyword>
<organism evidence="2 3">
    <name type="scientific">Allobacillus saliphilus</name>
    <dbReference type="NCBI Taxonomy" id="2912308"/>
    <lineage>
        <taxon>Bacteria</taxon>
        <taxon>Bacillati</taxon>
        <taxon>Bacillota</taxon>
        <taxon>Bacilli</taxon>
        <taxon>Bacillales</taxon>
        <taxon>Bacillaceae</taxon>
        <taxon>Allobacillus</taxon>
    </lineage>
</organism>
<feature type="transmembrane region" description="Helical" evidence="1">
    <location>
        <begin position="332"/>
        <end position="351"/>
    </location>
</feature>
<dbReference type="Gene3D" id="1.20.1640.10">
    <property type="entry name" value="Multidrug efflux transporter AcrB transmembrane domain"/>
    <property type="match status" value="2"/>
</dbReference>
<name>A0A941CUM9_9BACI</name>
<dbReference type="AlphaFoldDB" id="A0A941CUM9"/>
<feature type="transmembrane region" description="Helical" evidence="1">
    <location>
        <begin position="384"/>
        <end position="409"/>
    </location>
</feature>
<feature type="transmembrane region" description="Helical" evidence="1">
    <location>
        <begin position="951"/>
        <end position="970"/>
    </location>
</feature>
<feature type="transmembrane region" description="Helical" evidence="1">
    <location>
        <begin position="429"/>
        <end position="449"/>
    </location>
</feature>
<dbReference type="InterPro" id="IPR027463">
    <property type="entry name" value="AcrB_DN_DC_subdom"/>
</dbReference>
<dbReference type="RefSeq" id="WP_212370181.1">
    <property type="nucleotide sequence ID" value="NZ_JAGSIE010000023.1"/>
</dbReference>
<sequence>MKKLIETSIKRPVGVIMIILAILALGFISFRNLSVDLFPEIDLPIAVVATSYDGAAPQEVEELVTKPIESSVSTIEGIEQVQAQSQPGSSLVMMMFSMDTNLDNALLNVRESVDSVSGFLPEGANSPSVLRFDPAQMPVMWIGLTGSDKAELQRVAENDIQPLFERQAGVGSVQIEGGESEEIQVQLDQQKLTQYGLNSQQVMQAVQNANQSMSAGVIERGNQELQLRIPGEYESIDEIRETQIQTPQQTFIRLDDIATVERATVESNGLSMVSGEEAVVLSILKQTDANTVSVSDEIQAAIKKAEKDLPEGIEAQIVFDNAEFIRMSINSVVQNLLLGAAFAVLILLLFLKSFRATLVIGLSIPIAVISTFTLMYFTGETVNILTMGGLALGIGMMVDSAIVILEHIVTYRERGYSMKEAARLGASEIAPAVIASTTTTLVVFLPIIFVEGIASEIFAPLALTVAFALIASLIASITLIPMLSSKLLSKAMQNTGRRYWFDRLMDKVIAVYQKMLRGVLRFRKTSILGTLVLIVATLFLIPQLGAAFIPEADQGQIEISVETPTGTTLSTTREVVDEVNKIIDKDSELVESNYLSVGSEGQGGPMGGGSNVGSYMIQLIPSGERDETTEDVMKRWNDQVEDIPGAEINVAVMGAGISAGNPIQIQMTGPDFDTLKRLADETVAEISEVEGVHNAGTSADEGRPEMQINIDRNNAAELGMTYDQVMGQVSMQLNGRVATQFRTEGQELDVRVMTPEEQRSTIEDVENILIQTPTGAMVSLSSIASIDQEIGPASLTRQNQQRTITVSSEILDRDLASVTSDVESKLANMHLPEGYDYSIGGEAEDMAEAFGDLALALVFSIFLVYAVMAVQFENFLHPFVIMFALPTTIVGVILGLFVTGLPFSIPAFIGVIMLAGIVVNNAIVLVDYINILREKGQERFSAIMDAGASRLRPILMTSLTTILGMIPLSLGLGEGGEAQQPLAVVIIFGLLVSMFFTLLLIPIVYTFFDDLSQKFTNRKSKKRKKEVKA</sequence>
<feature type="transmembrane region" description="Helical" evidence="1">
    <location>
        <begin position="879"/>
        <end position="901"/>
    </location>
</feature>
<dbReference type="Gene3D" id="3.30.70.1440">
    <property type="entry name" value="Multidrug efflux transporter AcrB pore domain"/>
    <property type="match status" value="1"/>
</dbReference>
<feature type="transmembrane region" description="Helical" evidence="1">
    <location>
        <begin position="907"/>
        <end position="930"/>
    </location>
</feature>
<proteinExistence type="predicted"/>
<keyword evidence="3" id="KW-1185">Reference proteome</keyword>
<protein>
    <submittedName>
        <fullName evidence="2">Efflux RND transporter permease subunit</fullName>
    </submittedName>
</protein>
<feature type="transmembrane region" description="Helical" evidence="1">
    <location>
        <begin position="358"/>
        <end position="378"/>
    </location>
</feature>
<evidence type="ECO:0000256" key="1">
    <source>
        <dbReference type="SAM" id="Phobius"/>
    </source>
</evidence>
<dbReference type="PRINTS" id="PR00702">
    <property type="entry name" value="ACRIFLAVINRP"/>
</dbReference>
<reference evidence="2 3" key="1">
    <citation type="submission" date="2021-04" db="EMBL/GenBank/DDBJ databases">
        <title>Allobacillus sp. nov. SKP8-2 isolated from shrimp paste.</title>
        <authorList>
            <person name="Tanasupawat S."/>
            <person name="Yiamsombat S."/>
            <person name="Kanchanasin P."/>
            <person name="Kuncharoen N."/>
        </authorList>
    </citation>
    <scope>NUCLEOTIDE SEQUENCE [LARGE SCALE GENOMIC DNA]</scope>
    <source>
        <strain evidence="2 3">SKP8-2</strain>
    </source>
</reference>
<feature type="transmembrane region" description="Helical" evidence="1">
    <location>
        <begin position="982"/>
        <end position="1008"/>
    </location>
</feature>
<dbReference type="PANTHER" id="PTHR32063">
    <property type="match status" value="1"/>
</dbReference>
<dbReference type="GO" id="GO:0005886">
    <property type="term" value="C:plasma membrane"/>
    <property type="evidence" value="ECO:0007669"/>
    <property type="project" value="TreeGrafter"/>
</dbReference>
<dbReference type="Gene3D" id="3.30.70.1320">
    <property type="entry name" value="Multidrug efflux transporter AcrB pore domain like"/>
    <property type="match status" value="1"/>
</dbReference>
<dbReference type="EMBL" id="JAGSIE010000023">
    <property type="protein sequence ID" value="MBR7554142.1"/>
    <property type="molecule type" value="Genomic_DNA"/>
</dbReference>
<feature type="transmembrane region" description="Helical" evidence="1">
    <location>
        <begin position="12"/>
        <end position="30"/>
    </location>
</feature>
<dbReference type="Gene3D" id="3.30.70.1430">
    <property type="entry name" value="Multidrug efflux transporter AcrB pore domain"/>
    <property type="match status" value="2"/>
</dbReference>
<comment type="caution">
    <text evidence="2">The sequence shown here is derived from an EMBL/GenBank/DDBJ whole genome shotgun (WGS) entry which is preliminary data.</text>
</comment>
<dbReference type="PANTHER" id="PTHR32063:SF0">
    <property type="entry name" value="SWARMING MOTILITY PROTEIN SWRC"/>
    <property type="match status" value="1"/>
</dbReference>
<feature type="transmembrane region" description="Helical" evidence="1">
    <location>
        <begin position="853"/>
        <end position="872"/>
    </location>
</feature>
<dbReference type="Proteomes" id="UP000675431">
    <property type="component" value="Unassembled WGS sequence"/>
</dbReference>